<accession>A0A1B2LZA7</accession>
<evidence type="ECO:0000313" key="4">
    <source>
        <dbReference type="EMBL" id="AOA58280.1"/>
    </source>
</evidence>
<feature type="compositionally biased region" description="Basic and acidic residues" evidence="1">
    <location>
        <begin position="646"/>
        <end position="661"/>
    </location>
</feature>
<dbReference type="EMBL" id="CP016895">
    <property type="protein sequence ID" value="AOA58280.1"/>
    <property type="molecule type" value="Genomic_DNA"/>
</dbReference>
<evidence type="ECO:0000256" key="2">
    <source>
        <dbReference type="SAM" id="Phobius"/>
    </source>
</evidence>
<dbReference type="RefSeq" id="WP_067554397.1">
    <property type="nucleotide sequence ID" value="NZ_CP016895.1"/>
</dbReference>
<evidence type="ECO:0000256" key="1">
    <source>
        <dbReference type="SAM" id="MobiDB-lite"/>
    </source>
</evidence>
<dbReference type="KEGG" id="ala:BFG52_07860"/>
<evidence type="ECO:0000313" key="5">
    <source>
        <dbReference type="Proteomes" id="UP000093391"/>
    </source>
</evidence>
<keyword evidence="2" id="KW-0472">Membrane</keyword>
<dbReference type="AlphaFoldDB" id="A0A1B2LZA7"/>
<feature type="domain" description="Tape measure protein N-terminal" evidence="3">
    <location>
        <begin position="104"/>
        <end position="294"/>
    </location>
</feature>
<reference evidence="4 5" key="1">
    <citation type="submission" date="2016-08" db="EMBL/GenBank/DDBJ databases">
        <authorList>
            <person name="Seilhamer J.J."/>
        </authorList>
    </citation>
    <scope>NUCLEOTIDE SEQUENCE [LARGE SCALE GENOMIC DNA]</scope>
    <source>
        <strain evidence="4 5">BRTC-1</strain>
    </source>
</reference>
<organism evidence="4 5">
    <name type="scientific">Acinetobacter larvae</name>
    <dbReference type="NCBI Taxonomy" id="1789224"/>
    <lineage>
        <taxon>Bacteria</taxon>
        <taxon>Pseudomonadati</taxon>
        <taxon>Pseudomonadota</taxon>
        <taxon>Gammaproteobacteria</taxon>
        <taxon>Moraxellales</taxon>
        <taxon>Moraxellaceae</taxon>
        <taxon>Acinetobacter</taxon>
    </lineage>
</organism>
<keyword evidence="5" id="KW-1185">Reference proteome</keyword>
<feature type="transmembrane region" description="Helical" evidence="2">
    <location>
        <begin position="1130"/>
        <end position="1151"/>
    </location>
</feature>
<protein>
    <recommendedName>
        <fullName evidence="3">Tape measure protein N-terminal domain-containing protein</fullName>
    </recommendedName>
</protein>
<feature type="region of interest" description="Disordered" evidence="1">
    <location>
        <begin position="646"/>
        <end position="668"/>
    </location>
</feature>
<keyword evidence="2" id="KW-1133">Transmembrane helix</keyword>
<dbReference type="STRING" id="1789224.BFG52_07860"/>
<name>A0A1B2LZA7_9GAMM</name>
<dbReference type="InterPro" id="IPR013491">
    <property type="entry name" value="Tape_meas_N"/>
</dbReference>
<keyword evidence="2" id="KW-0812">Transmembrane</keyword>
<evidence type="ECO:0000259" key="3">
    <source>
        <dbReference type="Pfam" id="PF20155"/>
    </source>
</evidence>
<dbReference type="Pfam" id="PF20155">
    <property type="entry name" value="TMP_3"/>
    <property type="match status" value="1"/>
</dbReference>
<proteinExistence type="predicted"/>
<gene>
    <name evidence="4" type="ORF">BFG52_07860</name>
</gene>
<dbReference type="OrthoDB" id="6174294at2"/>
<dbReference type="NCBIfam" id="TIGR02675">
    <property type="entry name" value="tape_meas_nterm"/>
    <property type="match status" value="1"/>
</dbReference>
<dbReference type="Proteomes" id="UP000093391">
    <property type="component" value="Chromosome"/>
</dbReference>
<sequence>MANGNKVEVSIGANTSELKTGMKESGEVVSKTVKEMENAGKSLKINIDTSIIEKSFTDMSRNVQGNMQKLSTNISDSFNKSFASISSSFKSVSTLLAGTLTVSNVIDMADSYGQMGAQIRKASTDMVEYNKVQDHLLETANTTYRSLEEAQQVYLDVGGALKAFGSTTEEALRITDSLSFSFTHNATASDKAASATNAFMKSIYSNKVSGDAFVTMLSAIPSIVDDLSTSMGESKDKILEMGNAGKITGNQLKKAFNDSREANEGFANDMENSVNDGLRVLKTELTVFIGKANEAHAVTGKIAAVLVALGKNISTVVAGVSAVAAVLATKYITQMALSIKTTVAATIENIRNQASLAGLSAQATLTTRSLAVLRGAMAVLGGPAGLGMLAVQGIAAGAAFLYLKKSSDQVEPSLESQGKSVAELKAEYDRLDAAQQRVLTRQTKADLTTAEEGFKKQEIALLGLVRAVINHSDATYEDKKKAKELYDQYLDGKIKADQLATGINNLKSVEEKHKSTIDEKSKSLTKEQEAVFKALDVLKSYSNVTRQSTIDNKAHTNSVNEKANAYANLTEKQRQYVDGVNKTAGRERYVQTNMAVTGISRERAEHRADAREAAGMGFTNKDGVMPKELLDAEQASWDLKQQEKARQEAEKKALDAKKKSEAANNKQTGNRLVGLVGSTGRSTGNHLHLQYPKGSGKGGVTAQDMALLQLGGQTLKPSMSKHPYGEDRGSRGKHGGWDFSAPAGTEITTNAAVKDVQKMVSETGGYTSRVFFENGVVLDLMHQIPAMMQKVKGGASKGSNTSSSKDSYQAFVDAEKNKLNLQHKYASQRKQVELDLEEELAAIRESTLSKSEKEDFAVKAKKEAADKIKAIELEELENTQDMSEQIIEGKELLAQRIYELEMAQTQALFEAKQISNSQRLQLEKQLEDKLYQTKRNALEDRLSLEMSKSAFSGKSDGVHNANESIAALDNEKTISDTLMPGLINDAQMKDFEDKFGGLTNRISGLWDKGIQAMMNGTLTWSNATNAVLTDMAGFFLQKMVTEPLRVYMTGLAQRMAIKLGFIKTETAAEVGGQAAQTTAVVAGEGVKTAATATGVLARLALKAGEAIKSIMMYAWEAMAGAFKAMVSIPYIGPFLAVGAGAAALALVGGLAGKIKSARGGYDIPAGVNPVTQLHEEEMVLPKQHANTIRALGRSMRNGGMEQPAMAGDGGGMSTINIQAWDSSDIRRFMRKHGRELAGGLKGYGRNFGK</sequence>